<dbReference type="AlphaFoldDB" id="A0A402D3R7"/>
<dbReference type="InterPro" id="IPR011051">
    <property type="entry name" value="RmlC_Cupin_sf"/>
</dbReference>
<name>A0A402D3R7_9BACT</name>
<dbReference type="Gene3D" id="2.60.120.10">
    <property type="entry name" value="Jelly Rolls"/>
    <property type="match status" value="2"/>
</dbReference>
<evidence type="ECO:0000313" key="2">
    <source>
        <dbReference type="Proteomes" id="UP000287394"/>
    </source>
</evidence>
<protein>
    <submittedName>
        <fullName evidence="1">Uncharacterized protein</fullName>
    </submittedName>
</protein>
<gene>
    <name evidence="1" type="ORF">CCAX7_38900</name>
</gene>
<dbReference type="OrthoDB" id="9808275at2"/>
<dbReference type="KEGG" id="ccot:CCAX7_38900"/>
<evidence type="ECO:0000313" key="1">
    <source>
        <dbReference type="EMBL" id="BDI31839.1"/>
    </source>
</evidence>
<keyword evidence="2" id="KW-1185">Reference proteome</keyword>
<dbReference type="Proteomes" id="UP000287394">
    <property type="component" value="Chromosome"/>
</dbReference>
<organism evidence="1 2">
    <name type="scientific">Capsulimonas corticalis</name>
    <dbReference type="NCBI Taxonomy" id="2219043"/>
    <lineage>
        <taxon>Bacteria</taxon>
        <taxon>Bacillati</taxon>
        <taxon>Armatimonadota</taxon>
        <taxon>Armatimonadia</taxon>
        <taxon>Capsulimonadales</taxon>
        <taxon>Capsulimonadaceae</taxon>
        <taxon>Capsulimonas</taxon>
    </lineage>
</organism>
<sequence length="372" mass="41481">MSEWTTTPLRVQDELIEQPSWGGRYIIDLKGLSDAPEWAGKKVGQSYELARTSTLIDPKTDAAKPLLELIAEDAAGLLGQTVVDKFGTDLSLLIKLTQAKGNSFQVHLSGDGSLKHWKPKPEAWFYLGPGLFTFGLKKGTDFEAFSRVLNTIDDEMQRLSQEVKSGRRTVEDARAQAKQRIQTLDPYAYINVIEAKTDDIVDLTAGGIHHSWEEDNARFPEGNLVYEVQVDVQDEYCSMRGFDKGKFLDDGGLRPTHVHDYLATINPDDYHNDLAHHIRQPQTLSETDALKAEALFRTPYFDLDRLTLVAGASSEQSLALGFHHLFIFQGDVKIGDLTLSQGQSYFIPAGLGEYMIEASTDAVVLKTYLPVE</sequence>
<reference evidence="1 2" key="1">
    <citation type="journal article" date="2019" name="Int. J. Syst. Evol. Microbiol.">
        <title>Capsulimonas corticalis gen. nov., sp. nov., an aerobic capsulated bacterium, of a novel bacterial order, Capsulimonadales ord. nov., of the class Armatimonadia of the phylum Armatimonadetes.</title>
        <authorList>
            <person name="Li J."/>
            <person name="Kudo C."/>
            <person name="Tonouchi A."/>
        </authorList>
    </citation>
    <scope>NUCLEOTIDE SEQUENCE [LARGE SCALE GENOMIC DNA]</scope>
    <source>
        <strain evidence="1 2">AX-7</strain>
    </source>
</reference>
<proteinExistence type="predicted"/>
<dbReference type="InterPro" id="IPR014710">
    <property type="entry name" value="RmlC-like_jellyroll"/>
</dbReference>
<dbReference type="SUPFAM" id="SSF51182">
    <property type="entry name" value="RmlC-like cupins"/>
    <property type="match status" value="1"/>
</dbReference>
<dbReference type="RefSeq" id="WP_119324126.1">
    <property type="nucleotide sequence ID" value="NZ_AP025739.1"/>
</dbReference>
<accession>A0A402D3R7</accession>
<dbReference type="EMBL" id="AP025739">
    <property type="protein sequence ID" value="BDI31839.1"/>
    <property type="molecule type" value="Genomic_DNA"/>
</dbReference>